<reference evidence="1 2" key="1">
    <citation type="journal article" date="2024" name="bioRxiv">
        <title>A reference genome for Trichogramma kaykai: A tiny desert-dwelling parasitoid wasp with competing sex-ratio distorters.</title>
        <authorList>
            <person name="Culotta J."/>
            <person name="Lindsey A.R."/>
        </authorList>
    </citation>
    <scope>NUCLEOTIDE SEQUENCE [LARGE SCALE GENOMIC DNA]</scope>
    <source>
        <strain evidence="1 2">KSX58</strain>
    </source>
</reference>
<sequence>MFRSPPPVTFLLYFVADATTATGRVGRIFTNCRWFTMPRQKSAAVVTAAAATVINKPAEDPQFQRFRATNRLFNDLCLCVYSGRVRLS</sequence>
<gene>
    <name evidence="1" type="ORF">TKK_010105</name>
</gene>
<dbReference type="EMBL" id="JBJJXI010000076">
    <property type="protein sequence ID" value="KAL3395955.1"/>
    <property type="molecule type" value="Genomic_DNA"/>
</dbReference>
<protein>
    <recommendedName>
        <fullName evidence="3">Secreted protein</fullName>
    </recommendedName>
</protein>
<dbReference type="AlphaFoldDB" id="A0ABD2WT70"/>
<name>A0ABD2WT70_9HYME</name>
<organism evidence="1 2">
    <name type="scientific">Trichogramma kaykai</name>
    <dbReference type="NCBI Taxonomy" id="54128"/>
    <lineage>
        <taxon>Eukaryota</taxon>
        <taxon>Metazoa</taxon>
        <taxon>Ecdysozoa</taxon>
        <taxon>Arthropoda</taxon>
        <taxon>Hexapoda</taxon>
        <taxon>Insecta</taxon>
        <taxon>Pterygota</taxon>
        <taxon>Neoptera</taxon>
        <taxon>Endopterygota</taxon>
        <taxon>Hymenoptera</taxon>
        <taxon>Apocrita</taxon>
        <taxon>Proctotrupomorpha</taxon>
        <taxon>Chalcidoidea</taxon>
        <taxon>Trichogrammatidae</taxon>
        <taxon>Trichogramma</taxon>
    </lineage>
</organism>
<comment type="caution">
    <text evidence="1">The sequence shown here is derived from an EMBL/GenBank/DDBJ whole genome shotgun (WGS) entry which is preliminary data.</text>
</comment>
<keyword evidence="2" id="KW-1185">Reference proteome</keyword>
<evidence type="ECO:0000313" key="1">
    <source>
        <dbReference type="EMBL" id="KAL3395955.1"/>
    </source>
</evidence>
<dbReference type="Proteomes" id="UP001627154">
    <property type="component" value="Unassembled WGS sequence"/>
</dbReference>
<proteinExistence type="predicted"/>
<accession>A0ABD2WT70</accession>
<evidence type="ECO:0000313" key="2">
    <source>
        <dbReference type="Proteomes" id="UP001627154"/>
    </source>
</evidence>
<evidence type="ECO:0008006" key="3">
    <source>
        <dbReference type="Google" id="ProtNLM"/>
    </source>
</evidence>